<gene>
    <name evidence="1" type="ORF">YSA_01904</name>
</gene>
<evidence type="ECO:0000313" key="1">
    <source>
        <dbReference type="EMBL" id="AFK67804.1"/>
    </source>
</evidence>
<dbReference type="EMBL" id="CP003588">
    <property type="protein sequence ID" value="AFK67804.1"/>
    <property type="molecule type" value="Genomic_DNA"/>
</dbReference>
<organism evidence="1 2">
    <name type="scientific">Pseudomonas putida ND6</name>
    <dbReference type="NCBI Taxonomy" id="231023"/>
    <lineage>
        <taxon>Bacteria</taxon>
        <taxon>Pseudomonadati</taxon>
        <taxon>Pseudomonadota</taxon>
        <taxon>Gammaproteobacteria</taxon>
        <taxon>Pseudomonadales</taxon>
        <taxon>Pseudomonadaceae</taxon>
        <taxon>Pseudomonas</taxon>
    </lineage>
</organism>
<reference evidence="1 2" key="1">
    <citation type="journal article" date="2012" name="J. Bacteriol.">
        <title>Complete Genome Sequence of the Naphthalene-Degrading Pseudomonas putida Strain ND6.</title>
        <authorList>
            <person name="Li S."/>
            <person name="Zhao H."/>
            <person name="Li Y."/>
            <person name="Niu S."/>
            <person name="Cai B."/>
        </authorList>
    </citation>
    <scope>NUCLEOTIDE SEQUENCE [LARGE SCALE GENOMIC DNA]</scope>
    <source>
        <strain evidence="1 2">ND6</strain>
    </source>
</reference>
<dbReference type="KEGG" id="ppi:YSA_01904"/>
<sequence>MRAPRIFQAASFTAHQEPVAISFQHLNAMARDSVIRKGEYCVA</sequence>
<dbReference type="Proteomes" id="UP000005268">
    <property type="component" value="Chromosome"/>
</dbReference>
<protein>
    <submittedName>
        <fullName evidence="1">Uncharacterized protein</fullName>
    </submittedName>
</protein>
<name>I3UQN3_PSEPU</name>
<dbReference type="HOGENOM" id="CLU_3238414_0_0_6"/>
<evidence type="ECO:0000313" key="2">
    <source>
        <dbReference type="Proteomes" id="UP000005268"/>
    </source>
</evidence>
<dbReference type="AlphaFoldDB" id="I3UQN3"/>
<proteinExistence type="predicted"/>
<accession>I3UQN3</accession>